<dbReference type="GeneID" id="86820770"/>
<dbReference type="EMBL" id="ACBZ01000125">
    <property type="protein sequence ID" value="EEG48744.1"/>
    <property type="molecule type" value="Genomic_DNA"/>
</dbReference>
<dbReference type="eggNOG" id="COG4126">
    <property type="taxonomic scope" value="Bacteria"/>
</dbReference>
<gene>
    <name evidence="2" type="ORF">RUMHYD_02340</name>
</gene>
<dbReference type="AlphaFoldDB" id="C0CNA2"/>
<dbReference type="PANTHER" id="PTHR28047:SF5">
    <property type="entry name" value="PROTEIN DCG1"/>
    <property type="match status" value="1"/>
</dbReference>
<dbReference type="InterPro" id="IPR053714">
    <property type="entry name" value="Iso_Racemase_Enz_sf"/>
</dbReference>
<accession>C0CNA2</accession>
<dbReference type="Proteomes" id="UP000003100">
    <property type="component" value="Unassembled WGS sequence"/>
</dbReference>
<comment type="caution">
    <text evidence="2">The sequence shown here is derived from an EMBL/GenBank/DDBJ whole genome shotgun (WGS) entry which is preliminary data.</text>
</comment>
<evidence type="ECO:0000313" key="3">
    <source>
        <dbReference type="Proteomes" id="UP000003100"/>
    </source>
</evidence>
<reference evidence="2 3" key="1">
    <citation type="submission" date="2009-01" db="EMBL/GenBank/DDBJ databases">
        <authorList>
            <person name="Fulton L."/>
            <person name="Clifton S."/>
            <person name="Fulton B."/>
            <person name="Xu J."/>
            <person name="Minx P."/>
            <person name="Pepin K.H."/>
            <person name="Johnson M."/>
            <person name="Bhonagiri V."/>
            <person name="Nash W.E."/>
            <person name="Mardis E.R."/>
            <person name="Wilson R.K."/>
        </authorList>
    </citation>
    <scope>NUCLEOTIDE SEQUENCE [LARGE SCALE GENOMIC DNA]</scope>
    <source>
        <strain evidence="3">DSM 10507 / JCM 14656 / S5a33</strain>
    </source>
</reference>
<dbReference type="InterPro" id="IPR001920">
    <property type="entry name" value="Asp/Glu_race"/>
</dbReference>
<comment type="similarity">
    <text evidence="1">Belongs to the HyuE racemase family.</text>
</comment>
<name>C0CNA2_BLAHS</name>
<organism evidence="2 3">
    <name type="scientific">Blautia hydrogenotrophica (strain DSM 10507 / JCM 14656 / S5a33)</name>
    <name type="common">Ruminococcus hydrogenotrophicus</name>
    <dbReference type="NCBI Taxonomy" id="476272"/>
    <lineage>
        <taxon>Bacteria</taxon>
        <taxon>Bacillati</taxon>
        <taxon>Bacillota</taxon>
        <taxon>Clostridia</taxon>
        <taxon>Lachnospirales</taxon>
        <taxon>Lachnospiraceae</taxon>
        <taxon>Blautia</taxon>
    </lineage>
</organism>
<evidence type="ECO:0000313" key="2">
    <source>
        <dbReference type="EMBL" id="EEG48744.1"/>
    </source>
</evidence>
<dbReference type="GO" id="GO:0047661">
    <property type="term" value="F:amino-acid racemase activity"/>
    <property type="evidence" value="ECO:0007669"/>
    <property type="project" value="InterPro"/>
</dbReference>
<dbReference type="InterPro" id="IPR052186">
    <property type="entry name" value="Hydantoin_racemase-like"/>
</dbReference>
<dbReference type="RefSeq" id="WP_005949624.1">
    <property type="nucleotide sequence ID" value="NZ_CP136423.1"/>
</dbReference>
<dbReference type="PANTHER" id="PTHR28047">
    <property type="entry name" value="PROTEIN DCG1"/>
    <property type="match status" value="1"/>
</dbReference>
<keyword evidence="3" id="KW-1185">Reference proteome</keyword>
<dbReference type="Gene3D" id="3.40.50.12500">
    <property type="match status" value="1"/>
</dbReference>
<sequence length="238" mass="27196">MIRIAIISPILAPEDDYRSKYRLRDCTGIPAEFEFSYIKKGPRFILNAYDDALAAPALLRKVLEYEKRGFDAVVINCSADTALRACREAVRIPVIGPTESTMLYAMQLVEQFCVLTFTKKINNRFHRIARELGIEERLCEVSSVEIDFSEISNGEERVVNALYREIQELYERTGCDGYILGCTDFEDLAPQLNEKLRENGMDVVIFKPFEISAYQAYMTVAMGLRQGTDSYPRSQIQI</sequence>
<protein>
    <recommendedName>
        <fullName evidence="4">Hydantoin racemase</fullName>
    </recommendedName>
</protein>
<evidence type="ECO:0008006" key="4">
    <source>
        <dbReference type="Google" id="ProtNLM"/>
    </source>
</evidence>
<dbReference type="Pfam" id="PF01177">
    <property type="entry name" value="Asp_Glu_race"/>
    <property type="match status" value="1"/>
</dbReference>
<dbReference type="InterPro" id="IPR015942">
    <property type="entry name" value="Asp/Glu/hydantoin_racemase"/>
</dbReference>
<proteinExistence type="inferred from homology"/>
<evidence type="ECO:0000256" key="1">
    <source>
        <dbReference type="ARBA" id="ARBA00038414"/>
    </source>
</evidence>
<reference evidence="2 3" key="2">
    <citation type="submission" date="2009-02" db="EMBL/GenBank/DDBJ databases">
        <title>Draft genome sequence of Blautia hydrogenotrophica DSM 10507 (Ruminococcus hydrogenotrophicus DSM 10507).</title>
        <authorList>
            <person name="Sudarsanam P."/>
            <person name="Ley R."/>
            <person name="Guruge J."/>
            <person name="Turnbaugh P.J."/>
            <person name="Mahowald M."/>
            <person name="Liep D."/>
            <person name="Gordon J."/>
        </authorList>
    </citation>
    <scope>NUCLEOTIDE SEQUENCE [LARGE SCALE GENOMIC DNA]</scope>
    <source>
        <strain evidence="3">DSM 10507 / JCM 14656 / S5a33</strain>
    </source>
</reference>
<dbReference type="SUPFAM" id="SSF53681">
    <property type="entry name" value="Aspartate/glutamate racemase"/>
    <property type="match status" value="1"/>
</dbReference>
<dbReference type="PATRIC" id="fig|476272.21.peg.1775"/>
<dbReference type="HOGENOM" id="CLU_053002_3_0_9"/>